<keyword evidence="13" id="KW-1185">Reference proteome</keyword>
<evidence type="ECO:0000256" key="5">
    <source>
        <dbReference type="ARBA" id="ARBA00038063"/>
    </source>
</evidence>
<comment type="similarity">
    <text evidence="5 8 10">Belongs to the PTH family.</text>
</comment>
<dbReference type="PANTHER" id="PTHR17224:SF1">
    <property type="entry name" value="PEPTIDYL-TRNA HYDROLASE"/>
    <property type="match status" value="1"/>
</dbReference>
<comment type="function">
    <text evidence="8">Catalyzes the release of premature peptidyl moieties from peptidyl-tRNA molecules trapped in stalled 50S ribosomal subunits, and thus maintains levels of free tRNAs and 50S ribosomes.</text>
</comment>
<dbReference type="InterPro" id="IPR018171">
    <property type="entry name" value="Pept_tRNA_hydro_CS"/>
</dbReference>
<evidence type="ECO:0000256" key="8">
    <source>
        <dbReference type="HAMAP-Rule" id="MF_00083"/>
    </source>
</evidence>
<evidence type="ECO:0000313" key="11">
    <source>
        <dbReference type="EMBL" id="VEU72631.1"/>
    </source>
</evidence>
<evidence type="ECO:0000256" key="3">
    <source>
        <dbReference type="ARBA" id="ARBA00022801"/>
    </source>
</evidence>
<keyword evidence="4 8" id="KW-0694">RNA-binding</keyword>
<dbReference type="Proteomes" id="UP000289862">
    <property type="component" value="Chromosome"/>
</dbReference>
<dbReference type="RefSeq" id="WP_119572292.1">
    <property type="nucleotide sequence ID" value="NZ_LR215031.1"/>
</dbReference>
<dbReference type="KEGG" id="mgal:NCTC10186_00095"/>
<dbReference type="InterPro" id="IPR001328">
    <property type="entry name" value="Pept_tRNA_hydro"/>
</dbReference>
<evidence type="ECO:0000313" key="13">
    <source>
        <dbReference type="Proteomes" id="UP000289862"/>
    </source>
</evidence>
<dbReference type="SUPFAM" id="SSF53178">
    <property type="entry name" value="Peptidyl-tRNA hydrolase-like"/>
    <property type="match status" value="1"/>
</dbReference>
<evidence type="ECO:0000256" key="2">
    <source>
        <dbReference type="ARBA" id="ARBA00022555"/>
    </source>
</evidence>
<feature type="binding site" evidence="8">
    <location>
        <position position="62"/>
    </location>
    <ligand>
        <name>tRNA</name>
        <dbReference type="ChEBI" id="CHEBI:17843"/>
    </ligand>
</feature>
<evidence type="ECO:0000256" key="1">
    <source>
        <dbReference type="ARBA" id="ARBA00013260"/>
    </source>
</evidence>
<dbReference type="CDD" id="cd00462">
    <property type="entry name" value="PTH"/>
    <property type="match status" value="1"/>
</dbReference>
<dbReference type="PANTHER" id="PTHR17224">
    <property type="entry name" value="PEPTIDYL-TRNA HYDROLASE"/>
    <property type="match status" value="1"/>
</dbReference>
<comment type="subunit">
    <text evidence="8">Monomer.</text>
</comment>
<dbReference type="EC" id="3.1.1.29" evidence="1 8"/>
<evidence type="ECO:0000256" key="7">
    <source>
        <dbReference type="ARBA" id="ARBA00050038"/>
    </source>
</evidence>
<dbReference type="HAMAP" id="MF_00083">
    <property type="entry name" value="Pept_tRNA_hydro_bact"/>
    <property type="match status" value="1"/>
</dbReference>
<proteinExistence type="inferred from homology"/>
<dbReference type="GO" id="GO:0004045">
    <property type="term" value="F:peptidyl-tRNA hydrolase activity"/>
    <property type="evidence" value="ECO:0007669"/>
    <property type="project" value="UniProtKB-UniRule"/>
</dbReference>
<organism evidence="12 13">
    <name type="scientific">Mycoplasmopsis gallopavonis</name>
    <dbReference type="NCBI Taxonomy" id="76629"/>
    <lineage>
        <taxon>Bacteria</taxon>
        <taxon>Bacillati</taxon>
        <taxon>Mycoplasmatota</taxon>
        <taxon>Mycoplasmoidales</taxon>
        <taxon>Metamycoplasmataceae</taxon>
        <taxon>Mycoplasmopsis</taxon>
    </lineage>
</organism>
<name>A0A449AZR1_9BACT</name>
<dbReference type="FunFam" id="3.40.50.1470:FF:000001">
    <property type="entry name" value="Peptidyl-tRNA hydrolase"/>
    <property type="match status" value="1"/>
</dbReference>
<evidence type="ECO:0000256" key="9">
    <source>
        <dbReference type="RuleBase" id="RU000673"/>
    </source>
</evidence>
<comment type="catalytic activity">
    <reaction evidence="6 8 9">
        <text>an N-acyl-L-alpha-aminoacyl-tRNA + H2O = an N-acyl-L-amino acid + a tRNA + H(+)</text>
        <dbReference type="Rhea" id="RHEA:54448"/>
        <dbReference type="Rhea" id="RHEA-COMP:10123"/>
        <dbReference type="Rhea" id="RHEA-COMP:13883"/>
        <dbReference type="ChEBI" id="CHEBI:15377"/>
        <dbReference type="ChEBI" id="CHEBI:15378"/>
        <dbReference type="ChEBI" id="CHEBI:59874"/>
        <dbReference type="ChEBI" id="CHEBI:78442"/>
        <dbReference type="ChEBI" id="CHEBI:138191"/>
        <dbReference type="EC" id="3.1.1.29"/>
    </reaction>
</comment>
<dbReference type="EMBL" id="LR215031">
    <property type="protein sequence ID" value="VEU72974.1"/>
    <property type="molecule type" value="Genomic_DNA"/>
</dbReference>
<feature type="binding site" evidence="8">
    <location>
        <position position="14"/>
    </location>
    <ligand>
        <name>tRNA</name>
        <dbReference type="ChEBI" id="CHEBI:17843"/>
    </ligand>
</feature>
<accession>A0A449AZR1</accession>
<evidence type="ECO:0000313" key="12">
    <source>
        <dbReference type="EMBL" id="VEU72974.1"/>
    </source>
</evidence>
<comment type="subcellular location">
    <subcellularLocation>
        <location evidence="8">Cytoplasm</location>
    </subcellularLocation>
</comment>
<dbReference type="Pfam" id="PF01195">
    <property type="entry name" value="Pept_tRNA_hydro"/>
    <property type="match status" value="1"/>
</dbReference>
<evidence type="ECO:0000256" key="10">
    <source>
        <dbReference type="RuleBase" id="RU004320"/>
    </source>
</evidence>
<gene>
    <name evidence="12" type="primary">MCYN0882_2</name>
    <name evidence="11" type="synonym">MCYN0882_1</name>
    <name evidence="8" type="synonym">pth</name>
    <name evidence="11" type="ORF">NCTC10186_00095</name>
    <name evidence="12" type="ORF">NCTC10186_00461</name>
</gene>
<feature type="site" description="Stabilizes the basic form of H active site to accept a proton" evidence="8">
    <location>
        <position position="87"/>
    </location>
</feature>
<evidence type="ECO:0000256" key="6">
    <source>
        <dbReference type="ARBA" id="ARBA00048707"/>
    </source>
</evidence>
<dbReference type="GO" id="GO:0005737">
    <property type="term" value="C:cytoplasm"/>
    <property type="evidence" value="ECO:0007669"/>
    <property type="project" value="UniProtKB-SubCell"/>
</dbReference>
<feature type="binding site" evidence="8">
    <location>
        <position position="60"/>
    </location>
    <ligand>
        <name>tRNA</name>
        <dbReference type="ChEBI" id="CHEBI:17843"/>
    </ligand>
</feature>
<dbReference type="AlphaFoldDB" id="A0A449AZR1"/>
<dbReference type="PROSITE" id="PS01195">
    <property type="entry name" value="PEPT_TRNA_HYDROL_1"/>
    <property type="match status" value="1"/>
</dbReference>
<dbReference type="GO" id="GO:0000049">
    <property type="term" value="F:tRNA binding"/>
    <property type="evidence" value="ECO:0007669"/>
    <property type="project" value="UniProtKB-UniRule"/>
</dbReference>
<feature type="active site" description="Proton acceptor" evidence="8">
    <location>
        <position position="19"/>
    </location>
</feature>
<keyword evidence="8" id="KW-0963">Cytoplasm</keyword>
<dbReference type="GO" id="GO:0072344">
    <property type="term" value="P:rescue of stalled ribosome"/>
    <property type="evidence" value="ECO:0007669"/>
    <property type="project" value="UniProtKB-UniRule"/>
</dbReference>
<sequence>MKLIVGLGNPGEQYKFTRHNVGFLAIDKICEKLGVTLNKSKFNGQYVKIDDLVLAKPMTYMNKSGEFISSLANYFKISTDDILVIHDEKDFPLGKSAIKIGGSGGSHNGVLNIVQQLGTTSFKRLKVGIDSPHEGPLKDFVLGRFKPQEMLVLENVLEKCSEAAIAFSFNDILSVMNKFNSKLK</sequence>
<protein>
    <recommendedName>
        <fullName evidence="7 8">Peptidyl-tRNA hydrolase</fullName>
        <shortName evidence="8">Pth</shortName>
        <ecNumber evidence="1 8">3.1.1.29</ecNumber>
    </recommendedName>
</protein>
<comment type="function">
    <text evidence="8">Hydrolyzes ribosome-free peptidyl-tRNAs (with 1 or more amino acids incorporated), which drop off the ribosome during protein synthesis, or as a result of ribosome stalling.</text>
</comment>
<feature type="site" description="Discriminates between blocked and unblocked aminoacyl-tRNA" evidence="8">
    <location>
        <position position="9"/>
    </location>
</feature>
<keyword evidence="3 8" id="KW-0378">Hydrolase</keyword>
<feature type="binding site" evidence="8">
    <location>
        <position position="108"/>
    </location>
    <ligand>
        <name>tRNA</name>
        <dbReference type="ChEBI" id="CHEBI:17843"/>
    </ligand>
</feature>
<dbReference type="InterPro" id="IPR036416">
    <property type="entry name" value="Pept_tRNA_hydro_sf"/>
</dbReference>
<keyword evidence="2 8" id="KW-0820">tRNA-binding</keyword>
<dbReference type="OrthoDB" id="9800507at2"/>
<dbReference type="NCBIfam" id="TIGR00447">
    <property type="entry name" value="pth"/>
    <property type="match status" value="1"/>
</dbReference>
<dbReference type="GO" id="GO:0006515">
    <property type="term" value="P:protein quality control for misfolded or incompletely synthesized proteins"/>
    <property type="evidence" value="ECO:0007669"/>
    <property type="project" value="UniProtKB-UniRule"/>
</dbReference>
<reference evidence="12 13" key="1">
    <citation type="submission" date="2019-01" db="EMBL/GenBank/DDBJ databases">
        <authorList>
            <consortium name="Pathogen Informatics"/>
        </authorList>
    </citation>
    <scope>NUCLEOTIDE SEQUENCE [LARGE SCALE GENOMIC DNA]</scope>
    <source>
        <strain evidence="12 13">NCTC10186</strain>
    </source>
</reference>
<dbReference type="EMBL" id="LR215031">
    <property type="protein sequence ID" value="VEU72631.1"/>
    <property type="molecule type" value="Genomic_DNA"/>
</dbReference>
<dbReference type="KEGG" id="mgal:NCTC10186_00461"/>
<dbReference type="Gene3D" id="3.40.50.1470">
    <property type="entry name" value="Peptidyl-tRNA hydrolase"/>
    <property type="match status" value="1"/>
</dbReference>
<evidence type="ECO:0000256" key="4">
    <source>
        <dbReference type="ARBA" id="ARBA00022884"/>
    </source>
</evidence>